<dbReference type="AlphaFoldDB" id="A0A6A6E3L2"/>
<evidence type="ECO:0000313" key="2">
    <source>
        <dbReference type="EMBL" id="KAF2186404.1"/>
    </source>
</evidence>
<evidence type="ECO:0000259" key="1">
    <source>
        <dbReference type="SMART" id="SM00256"/>
    </source>
</evidence>
<name>A0A6A6E3L2_9PEZI</name>
<dbReference type="Proteomes" id="UP000800200">
    <property type="component" value="Unassembled WGS sequence"/>
</dbReference>
<accession>A0A6A6E3L2</accession>
<dbReference type="SMART" id="SM00256">
    <property type="entry name" value="FBOX"/>
    <property type="match status" value="1"/>
</dbReference>
<feature type="domain" description="F-box" evidence="1">
    <location>
        <begin position="42"/>
        <end position="81"/>
    </location>
</feature>
<dbReference type="InterPro" id="IPR001810">
    <property type="entry name" value="F-box_dom"/>
</dbReference>
<keyword evidence="3" id="KW-1185">Reference proteome</keyword>
<gene>
    <name evidence="2" type="ORF">K469DRAFT_707061</name>
</gene>
<dbReference type="OrthoDB" id="3800738at2759"/>
<protein>
    <recommendedName>
        <fullName evidence="1">F-box domain-containing protein</fullName>
    </recommendedName>
</protein>
<dbReference type="InterPro" id="IPR036047">
    <property type="entry name" value="F-box-like_dom_sf"/>
</dbReference>
<evidence type="ECO:0000313" key="3">
    <source>
        <dbReference type="Proteomes" id="UP000800200"/>
    </source>
</evidence>
<dbReference type="Pfam" id="PF12937">
    <property type="entry name" value="F-box-like"/>
    <property type="match status" value="1"/>
</dbReference>
<dbReference type="Gene3D" id="1.20.1280.50">
    <property type="match status" value="1"/>
</dbReference>
<dbReference type="SUPFAM" id="SSF81383">
    <property type="entry name" value="F-box domain"/>
    <property type="match status" value="1"/>
</dbReference>
<dbReference type="EMBL" id="ML994630">
    <property type="protein sequence ID" value="KAF2186404.1"/>
    <property type="molecule type" value="Genomic_DNA"/>
</dbReference>
<organism evidence="2 3">
    <name type="scientific">Zopfia rhizophila CBS 207.26</name>
    <dbReference type="NCBI Taxonomy" id="1314779"/>
    <lineage>
        <taxon>Eukaryota</taxon>
        <taxon>Fungi</taxon>
        <taxon>Dikarya</taxon>
        <taxon>Ascomycota</taxon>
        <taxon>Pezizomycotina</taxon>
        <taxon>Dothideomycetes</taxon>
        <taxon>Dothideomycetes incertae sedis</taxon>
        <taxon>Zopfiaceae</taxon>
        <taxon>Zopfia</taxon>
    </lineage>
</organism>
<reference evidence="2" key="1">
    <citation type="journal article" date="2020" name="Stud. Mycol.">
        <title>101 Dothideomycetes genomes: a test case for predicting lifestyles and emergence of pathogens.</title>
        <authorList>
            <person name="Haridas S."/>
            <person name="Albert R."/>
            <person name="Binder M."/>
            <person name="Bloem J."/>
            <person name="Labutti K."/>
            <person name="Salamov A."/>
            <person name="Andreopoulos B."/>
            <person name="Baker S."/>
            <person name="Barry K."/>
            <person name="Bills G."/>
            <person name="Bluhm B."/>
            <person name="Cannon C."/>
            <person name="Castanera R."/>
            <person name="Culley D."/>
            <person name="Daum C."/>
            <person name="Ezra D."/>
            <person name="Gonzalez J."/>
            <person name="Henrissat B."/>
            <person name="Kuo A."/>
            <person name="Liang C."/>
            <person name="Lipzen A."/>
            <person name="Lutzoni F."/>
            <person name="Magnuson J."/>
            <person name="Mondo S."/>
            <person name="Nolan M."/>
            <person name="Ohm R."/>
            <person name="Pangilinan J."/>
            <person name="Park H.-J."/>
            <person name="Ramirez L."/>
            <person name="Alfaro M."/>
            <person name="Sun H."/>
            <person name="Tritt A."/>
            <person name="Yoshinaga Y."/>
            <person name="Zwiers L.-H."/>
            <person name="Turgeon B."/>
            <person name="Goodwin S."/>
            <person name="Spatafora J."/>
            <person name="Crous P."/>
            <person name="Grigoriev I."/>
        </authorList>
    </citation>
    <scope>NUCLEOTIDE SEQUENCE</scope>
    <source>
        <strain evidence="2">CBS 207.26</strain>
    </source>
</reference>
<sequence length="206" mass="23804">MPTKTIKCLRLALPVRPNPKSTTLPKTSSKSRENIPRTHALNVFEILELILLHLPMRDLLLAQLVCSRWKAVIDASIHIQRALYFLPRTIPDRVTASSFDLNPLIQHAFRRHFLLEQDDLWPLHLKNSCVQYTMVIMPLPMSDPWEGSFKERKASWKRMLITQPPVTVVNVLDQRIAPDYDEYFNDRVQSKEGVRLGDVLDLGESV</sequence>
<proteinExistence type="predicted"/>